<evidence type="ECO:0000313" key="2">
    <source>
        <dbReference type="EMBL" id="QMW00885.1"/>
    </source>
</evidence>
<organism evidence="2 3">
    <name type="scientific">Spirosoma foliorum</name>
    <dbReference type="NCBI Taxonomy" id="2710596"/>
    <lineage>
        <taxon>Bacteria</taxon>
        <taxon>Pseudomonadati</taxon>
        <taxon>Bacteroidota</taxon>
        <taxon>Cytophagia</taxon>
        <taxon>Cytophagales</taxon>
        <taxon>Cytophagaceae</taxon>
        <taxon>Spirosoma</taxon>
    </lineage>
</organism>
<dbReference type="RefSeq" id="WP_182457998.1">
    <property type="nucleotide sequence ID" value="NZ_CP059732.1"/>
</dbReference>
<proteinExistence type="predicted"/>
<dbReference type="InterPro" id="IPR021354">
    <property type="entry name" value="DUF2975"/>
</dbReference>
<evidence type="ECO:0000313" key="3">
    <source>
        <dbReference type="Proteomes" id="UP000515369"/>
    </source>
</evidence>
<dbReference type="EMBL" id="CP059732">
    <property type="protein sequence ID" value="QMW00885.1"/>
    <property type="molecule type" value="Genomic_DNA"/>
</dbReference>
<dbReference type="KEGG" id="sfol:H3H32_23280"/>
<feature type="transmembrane region" description="Helical" evidence="1">
    <location>
        <begin position="20"/>
        <end position="43"/>
    </location>
</feature>
<dbReference type="Pfam" id="PF11188">
    <property type="entry name" value="DUF2975"/>
    <property type="match status" value="1"/>
</dbReference>
<name>A0A7G5GPU3_9BACT</name>
<evidence type="ECO:0000256" key="1">
    <source>
        <dbReference type="SAM" id="Phobius"/>
    </source>
</evidence>
<keyword evidence="1" id="KW-0472">Membrane</keyword>
<dbReference type="Proteomes" id="UP000515369">
    <property type="component" value="Chromosome"/>
</dbReference>
<reference evidence="2 3" key="1">
    <citation type="submission" date="2020-07" db="EMBL/GenBank/DDBJ databases">
        <title>Spirosoma foliorum sp. nov., isolated from the leaves on the Nejang mountain Korea, Republic of.</title>
        <authorList>
            <person name="Ho H."/>
            <person name="Lee Y.-J."/>
            <person name="Nurcahyanto D.-A."/>
            <person name="Kim S.-G."/>
        </authorList>
    </citation>
    <scope>NUCLEOTIDE SEQUENCE [LARGE SCALE GENOMIC DNA]</scope>
    <source>
        <strain evidence="2 3">PL0136</strain>
    </source>
</reference>
<gene>
    <name evidence="2" type="ORF">H3H32_23280</name>
</gene>
<feature type="transmembrane region" description="Helical" evidence="1">
    <location>
        <begin position="146"/>
        <end position="163"/>
    </location>
</feature>
<dbReference type="AlphaFoldDB" id="A0A7G5GPU3"/>
<protein>
    <submittedName>
        <fullName evidence="2">DUF2975 domain-containing protein</fullName>
    </submittedName>
</protein>
<accession>A0A7G5GPU3</accession>
<keyword evidence="3" id="KW-1185">Reference proteome</keyword>
<feature type="transmembrane region" description="Helical" evidence="1">
    <location>
        <begin position="64"/>
        <end position="92"/>
    </location>
</feature>
<keyword evidence="1" id="KW-0812">Transmembrane</keyword>
<keyword evidence="1" id="KW-1133">Transmembrane helix</keyword>
<feature type="transmembrane region" description="Helical" evidence="1">
    <location>
        <begin position="112"/>
        <end position="134"/>
    </location>
</feature>
<sequence>MTHKSTRTQQILSVMQILTWIAYIGLCIKTGAILISFGVSFINPEAVKNLYKGLDLDHLRQMNITYYVSLVSFILAILMLKAHALFLTTTILSKISLANPFTMEVAQTLEKISYVLVSAWIVGSLSNAYTSWLLKRTGESFSSGATDELLFMAGLVFIISQVFKRGVEIQAENELTV</sequence>